<protein>
    <submittedName>
        <fullName evidence="2">Putative nucleotidyltransferase with HDIG domain</fullName>
    </submittedName>
</protein>
<name>A0A840UHV7_9FIRM</name>
<dbReference type="NCBIfam" id="TIGR00277">
    <property type="entry name" value="HDIG"/>
    <property type="match status" value="1"/>
</dbReference>
<dbReference type="InterPro" id="IPR006674">
    <property type="entry name" value="HD_domain"/>
</dbReference>
<dbReference type="PROSITE" id="PS51831">
    <property type="entry name" value="HD"/>
    <property type="match status" value="1"/>
</dbReference>
<accession>A0A840UHV7</accession>
<evidence type="ECO:0000313" key="2">
    <source>
        <dbReference type="EMBL" id="MBB5337321.1"/>
    </source>
</evidence>
<gene>
    <name evidence="2" type="ORF">HNR32_002482</name>
</gene>
<dbReference type="EMBL" id="JACHFH010000042">
    <property type="protein sequence ID" value="MBB5337321.1"/>
    <property type="molecule type" value="Genomic_DNA"/>
</dbReference>
<proteinExistence type="predicted"/>
<feature type="domain" description="HD" evidence="1">
    <location>
        <begin position="38"/>
        <end position="142"/>
    </location>
</feature>
<evidence type="ECO:0000259" key="1">
    <source>
        <dbReference type="PROSITE" id="PS51831"/>
    </source>
</evidence>
<evidence type="ECO:0000313" key="3">
    <source>
        <dbReference type="Proteomes" id="UP000559117"/>
    </source>
</evidence>
<reference evidence="2 3" key="1">
    <citation type="submission" date="2020-08" db="EMBL/GenBank/DDBJ databases">
        <title>Genomic Encyclopedia of Type Strains, Phase IV (KMG-IV): sequencing the most valuable type-strain genomes for metagenomic binning, comparative biology and taxonomic classification.</title>
        <authorList>
            <person name="Goeker M."/>
        </authorList>
    </citation>
    <scope>NUCLEOTIDE SEQUENCE [LARGE SCALE GENOMIC DNA]</scope>
    <source>
        <strain evidence="2 3">DSM 24661</strain>
    </source>
</reference>
<dbReference type="Proteomes" id="UP000559117">
    <property type="component" value="Unassembled WGS sequence"/>
</dbReference>
<dbReference type="InterPro" id="IPR006675">
    <property type="entry name" value="HDIG_dom"/>
</dbReference>
<dbReference type="SUPFAM" id="SSF109604">
    <property type="entry name" value="HD-domain/PDEase-like"/>
    <property type="match status" value="1"/>
</dbReference>
<dbReference type="Pfam" id="PF01966">
    <property type="entry name" value="HD"/>
    <property type="match status" value="1"/>
</dbReference>
<dbReference type="RefSeq" id="WP_183863052.1">
    <property type="nucleotide sequence ID" value="NZ_JACHFH010000042.1"/>
</dbReference>
<comment type="caution">
    <text evidence="2">The sequence shown here is derived from an EMBL/GenBank/DDBJ whole genome shotgun (WGS) entry which is preliminary data.</text>
</comment>
<organism evidence="2 3">
    <name type="scientific">Pectinatus brassicae</name>
    <dbReference type="NCBI Taxonomy" id="862415"/>
    <lineage>
        <taxon>Bacteria</taxon>
        <taxon>Bacillati</taxon>
        <taxon>Bacillota</taxon>
        <taxon>Negativicutes</taxon>
        <taxon>Selenomonadales</taxon>
        <taxon>Selenomonadaceae</taxon>
        <taxon>Pectinatus</taxon>
    </lineage>
</organism>
<dbReference type="Gene3D" id="1.10.3210.10">
    <property type="entry name" value="Hypothetical protein af1432"/>
    <property type="match status" value="1"/>
</dbReference>
<dbReference type="SMART" id="SM00471">
    <property type="entry name" value="HDc"/>
    <property type="match status" value="1"/>
</dbReference>
<keyword evidence="2" id="KW-0808">Transferase</keyword>
<keyword evidence="3" id="KW-1185">Reference proteome</keyword>
<dbReference type="AlphaFoldDB" id="A0A840UHV7"/>
<dbReference type="CDD" id="cd00077">
    <property type="entry name" value="HDc"/>
    <property type="match status" value="1"/>
</dbReference>
<dbReference type="InterPro" id="IPR003607">
    <property type="entry name" value="HD/PDEase_dom"/>
</dbReference>
<dbReference type="GO" id="GO:0016740">
    <property type="term" value="F:transferase activity"/>
    <property type="evidence" value="ECO:0007669"/>
    <property type="project" value="UniProtKB-KW"/>
</dbReference>
<sequence>MNDFRNDTRNKILQHPLFIKHYKKIAQDEKNRPFCRHDISHFLDVARIAMIINTKENYAIAENLIYAAGLLHDIGRHKQYHEGIDHAQASAKIAKKILIDCSFSDKDIDIITDAISTHRTMAIANEGSLRGLIYRADKMSRNCFFCEATDKCNWPQEKKRTTIIY</sequence>